<organism evidence="2 3">
    <name type="scientific">Littorina saxatilis</name>
    <dbReference type="NCBI Taxonomy" id="31220"/>
    <lineage>
        <taxon>Eukaryota</taxon>
        <taxon>Metazoa</taxon>
        <taxon>Spiralia</taxon>
        <taxon>Lophotrochozoa</taxon>
        <taxon>Mollusca</taxon>
        <taxon>Gastropoda</taxon>
        <taxon>Caenogastropoda</taxon>
        <taxon>Littorinimorpha</taxon>
        <taxon>Littorinoidea</taxon>
        <taxon>Littorinidae</taxon>
        <taxon>Littorina</taxon>
    </lineage>
</organism>
<accession>A0AAN9GHX9</accession>
<feature type="compositionally biased region" description="Polar residues" evidence="1">
    <location>
        <begin position="103"/>
        <end position="128"/>
    </location>
</feature>
<comment type="caution">
    <text evidence="2">The sequence shown here is derived from an EMBL/GenBank/DDBJ whole genome shotgun (WGS) entry which is preliminary data.</text>
</comment>
<feature type="region of interest" description="Disordered" evidence="1">
    <location>
        <begin position="1"/>
        <end position="31"/>
    </location>
</feature>
<evidence type="ECO:0000256" key="1">
    <source>
        <dbReference type="SAM" id="MobiDB-lite"/>
    </source>
</evidence>
<keyword evidence="3" id="KW-1185">Reference proteome</keyword>
<gene>
    <name evidence="2" type="ORF">V1264_015341</name>
</gene>
<name>A0AAN9GHX9_9CAEN</name>
<dbReference type="PANTHER" id="PTHR38326">
    <property type="entry name" value="CHROMOSOME 11 OPEN READING FRAME 97"/>
    <property type="match status" value="1"/>
</dbReference>
<reference evidence="2 3" key="1">
    <citation type="submission" date="2024-02" db="EMBL/GenBank/DDBJ databases">
        <title>Chromosome-scale genome assembly of the rough periwinkle Littorina saxatilis.</title>
        <authorList>
            <person name="De Jode A."/>
            <person name="Faria R."/>
            <person name="Formenti G."/>
            <person name="Sims Y."/>
            <person name="Smith T.P."/>
            <person name="Tracey A."/>
            <person name="Wood J.M.D."/>
            <person name="Zagrodzka Z.B."/>
            <person name="Johannesson K."/>
            <person name="Butlin R.K."/>
            <person name="Leder E.H."/>
        </authorList>
    </citation>
    <scope>NUCLEOTIDE SEQUENCE [LARGE SCALE GENOMIC DNA]</scope>
    <source>
        <strain evidence="2">Snail1</strain>
        <tissue evidence="2">Muscle</tissue>
    </source>
</reference>
<feature type="compositionally biased region" description="Low complexity" evidence="1">
    <location>
        <begin position="129"/>
        <end position="138"/>
    </location>
</feature>
<feature type="region of interest" description="Disordered" evidence="1">
    <location>
        <begin position="79"/>
        <end position="162"/>
    </location>
</feature>
<dbReference type="PANTHER" id="PTHR38326:SF1">
    <property type="entry name" value="CHROMOSOME 11 OPEN READING FRAME 97"/>
    <property type="match status" value="1"/>
</dbReference>
<evidence type="ECO:0000313" key="3">
    <source>
        <dbReference type="Proteomes" id="UP001374579"/>
    </source>
</evidence>
<dbReference type="EMBL" id="JBAMIC010000004">
    <property type="protein sequence ID" value="KAK7107405.1"/>
    <property type="molecule type" value="Genomic_DNA"/>
</dbReference>
<dbReference type="Proteomes" id="UP001374579">
    <property type="component" value="Unassembled WGS sequence"/>
</dbReference>
<dbReference type="InterPro" id="IPR040429">
    <property type="entry name" value="C11orf97-like"/>
</dbReference>
<proteinExistence type="predicted"/>
<feature type="compositionally biased region" description="Basic and acidic residues" evidence="1">
    <location>
        <begin position="87"/>
        <end position="102"/>
    </location>
</feature>
<dbReference type="GO" id="GO:0097546">
    <property type="term" value="C:ciliary base"/>
    <property type="evidence" value="ECO:0007669"/>
    <property type="project" value="TreeGrafter"/>
</dbReference>
<evidence type="ECO:0000313" key="2">
    <source>
        <dbReference type="EMBL" id="KAK7107405.1"/>
    </source>
</evidence>
<sequence length="162" mass="17971">MKEKENYHKHPGGAKKFLYKGPKQQGEEEEEQWTFTPKAHVRSAGVPVDLNDVWSIQKNVSLGGLAPRAAERLTHNAGQGFYSRHGGIKDAGKNAKPPEKTDVTSAWVPSQGRSFSYSYTANPTANDDSSSIASSRVSRGYHSNPSQRRFDNHGRPIDENDF</sequence>
<protein>
    <submittedName>
        <fullName evidence="2">Uncharacterized protein</fullName>
    </submittedName>
</protein>
<dbReference type="AlphaFoldDB" id="A0AAN9GHX9"/>
<feature type="compositionally biased region" description="Basic and acidic residues" evidence="1">
    <location>
        <begin position="148"/>
        <end position="162"/>
    </location>
</feature>